<evidence type="ECO:0000256" key="4">
    <source>
        <dbReference type="ARBA" id="ARBA00022917"/>
    </source>
</evidence>
<dbReference type="Gene3D" id="3.30.930.10">
    <property type="entry name" value="Bira Bifunctional Protein, Domain 2"/>
    <property type="match status" value="1"/>
</dbReference>
<comment type="catalytic activity">
    <reaction evidence="6">
        <text>tRNA(Ser) + L-serine + ATP = L-seryl-tRNA(Ser) + AMP + diphosphate + H(+)</text>
        <dbReference type="Rhea" id="RHEA:12292"/>
        <dbReference type="Rhea" id="RHEA-COMP:9669"/>
        <dbReference type="Rhea" id="RHEA-COMP:9703"/>
        <dbReference type="ChEBI" id="CHEBI:15378"/>
        <dbReference type="ChEBI" id="CHEBI:30616"/>
        <dbReference type="ChEBI" id="CHEBI:33019"/>
        <dbReference type="ChEBI" id="CHEBI:33384"/>
        <dbReference type="ChEBI" id="CHEBI:78442"/>
        <dbReference type="ChEBI" id="CHEBI:78533"/>
        <dbReference type="ChEBI" id="CHEBI:456215"/>
        <dbReference type="EC" id="6.1.1.11"/>
    </reaction>
</comment>
<comment type="caution">
    <text evidence="11">The sequence shown here is derived from an EMBL/GenBank/DDBJ whole genome shotgun (WGS) entry which is preliminary data.</text>
</comment>
<proteinExistence type="inferred from homology"/>
<dbReference type="Pfam" id="PF02403">
    <property type="entry name" value="Seryl_tRNA_N"/>
    <property type="match status" value="1"/>
</dbReference>
<dbReference type="InterPro" id="IPR015866">
    <property type="entry name" value="Ser-tRNA-synth_1_N"/>
</dbReference>
<protein>
    <recommendedName>
        <fullName evidence="6">Serine--tRNA ligase</fullName>
        <ecNumber evidence="6">6.1.1.11</ecNumber>
    </recommendedName>
    <alternativeName>
        <fullName evidence="6">Seryl-tRNA synthetase</fullName>
        <shortName evidence="6">SerRS</shortName>
    </alternativeName>
    <alternativeName>
        <fullName evidence="6">Seryl-tRNA(Ser/Sec) synthetase</fullName>
    </alternativeName>
</protein>
<evidence type="ECO:0000256" key="5">
    <source>
        <dbReference type="ARBA" id="ARBA00023146"/>
    </source>
</evidence>
<dbReference type="PROSITE" id="PS50862">
    <property type="entry name" value="AA_TRNA_LIGASE_II"/>
    <property type="match status" value="1"/>
</dbReference>
<dbReference type="InterPro" id="IPR033729">
    <property type="entry name" value="SerRS_core"/>
</dbReference>
<comment type="function">
    <text evidence="6">Catalyzes the attachment of serine to tRNA(Ser). Is also able to aminoacylate tRNA(Sec) with serine, to form the misacylated tRNA L-seryl-tRNA(Sec), which will be further converted into selenocysteinyl-tRNA(Sec).</text>
</comment>
<gene>
    <name evidence="6" type="primary">serS</name>
    <name evidence="11" type="ORF">A3D01_04300</name>
</gene>
<keyword evidence="9" id="KW-0175">Coiled coil</keyword>
<feature type="binding site" evidence="6">
    <location>
        <begin position="230"/>
        <end position="232"/>
    </location>
    <ligand>
        <name>L-serine</name>
        <dbReference type="ChEBI" id="CHEBI:33384"/>
    </ligand>
</feature>
<comment type="catalytic activity">
    <reaction evidence="6">
        <text>tRNA(Sec) + L-serine + ATP = L-seryl-tRNA(Sec) + AMP + diphosphate + H(+)</text>
        <dbReference type="Rhea" id="RHEA:42580"/>
        <dbReference type="Rhea" id="RHEA-COMP:9742"/>
        <dbReference type="Rhea" id="RHEA-COMP:10128"/>
        <dbReference type="ChEBI" id="CHEBI:15378"/>
        <dbReference type="ChEBI" id="CHEBI:30616"/>
        <dbReference type="ChEBI" id="CHEBI:33019"/>
        <dbReference type="ChEBI" id="CHEBI:33384"/>
        <dbReference type="ChEBI" id="CHEBI:78442"/>
        <dbReference type="ChEBI" id="CHEBI:78533"/>
        <dbReference type="ChEBI" id="CHEBI:456215"/>
        <dbReference type="EC" id="6.1.1.11"/>
    </reaction>
</comment>
<dbReference type="InterPro" id="IPR042103">
    <property type="entry name" value="SerRS_1_N_sf"/>
</dbReference>
<keyword evidence="5 6" id="KW-0030">Aminoacyl-tRNA synthetase</keyword>
<evidence type="ECO:0000256" key="9">
    <source>
        <dbReference type="SAM" id="Coils"/>
    </source>
</evidence>
<evidence type="ECO:0000256" key="8">
    <source>
        <dbReference type="PIRSR" id="PIRSR001529-2"/>
    </source>
</evidence>
<keyword evidence="2 6" id="KW-0547">Nucleotide-binding</keyword>
<feature type="domain" description="Aminoacyl-transfer RNA synthetases class-II family profile" evidence="10">
    <location>
        <begin position="138"/>
        <end position="408"/>
    </location>
</feature>
<dbReference type="PRINTS" id="PR00981">
    <property type="entry name" value="TRNASYNTHSER"/>
</dbReference>
<name>A0A1F7YYN3_9BACT</name>
<organism evidence="11 12">
    <name type="scientific">Candidatus Woesebacteria bacterium RIFCSPHIGHO2_02_FULL_39_13</name>
    <dbReference type="NCBI Taxonomy" id="1802505"/>
    <lineage>
        <taxon>Bacteria</taxon>
        <taxon>Candidatus Woeseibacteriota</taxon>
    </lineage>
</organism>
<comment type="subcellular location">
    <subcellularLocation>
        <location evidence="6">Cytoplasm</location>
    </subcellularLocation>
</comment>
<dbReference type="GO" id="GO:0005524">
    <property type="term" value="F:ATP binding"/>
    <property type="evidence" value="ECO:0007669"/>
    <property type="project" value="UniProtKB-UniRule"/>
</dbReference>
<evidence type="ECO:0000256" key="3">
    <source>
        <dbReference type="ARBA" id="ARBA00022840"/>
    </source>
</evidence>
<dbReference type="EMBL" id="MGGR01000032">
    <property type="protein sequence ID" value="OGM32377.1"/>
    <property type="molecule type" value="Genomic_DNA"/>
</dbReference>
<dbReference type="CDD" id="cd00770">
    <property type="entry name" value="SerRS_core"/>
    <property type="match status" value="1"/>
</dbReference>
<feature type="binding site" evidence="6">
    <location>
        <position position="277"/>
    </location>
    <ligand>
        <name>ATP</name>
        <dbReference type="ChEBI" id="CHEBI:30616"/>
    </ligand>
</feature>
<feature type="binding site" evidence="6">
    <location>
        <position position="383"/>
    </location>
    <ligand>
        <name>L-serine</name>
        <dbReference type="ChEBI" id="CHEBI:33384"/>
    </ligand>
</feature>
<dbReference type="InterPro" id="IPR002317">
    <property type="entry name" value="Ser-tRNA-ligase_type_1"/>
</dbReference>
<comment type="similarity">
    <text evidence="6">Belongs to the class-II aminoacyl-tRNA synthetase family. Type-1 seryl-tRNA synthetase subfamily.</text>
</comment>
<dbReference type="PIRSF" id="PIRSF001529">
    <property type="entry name" value="Ser-tRNA-synth_IIa"/>
    <property type="match status" value="1"/>
</dbReference>
<evidence type="ECO:0000256" key="6">
    <source>
        <dbReference type="HAMAP-Rule" id="MF_00176"/>
    </source>
</evidence>
<evidence type="ECO:0000313" key="11">
    <source>
        <dbReference type="EMBL" id="OGM32377.1"/>
    </source>
</evidence>
<evidence type="ECO:0000313" key="12">
    <source>
        <dbReference type="Proteomes" id="UP000177169"/>
    </source>
</evidence>
<dbReference type="InterPro" id="IPR010978">
    <property type="entry name" value="tRNA-bd_arm"/>
</dbReference>
<dbReference type="GO" id="GO:0006434">
    <property type="term" value="P:seryl-tRNA aminoacylation"/>
    <property type="evidence" value="ECO:0007669"/>
    <property type="project" value="UniProtKB-UniRule"/>
</dbReference>
<feature type="binding site" evidence="7">
    <location>
        <position position="381"/>
    </location>
    <ligand>
        <name>L-serine</name>
        <dbReference type="ChEBI" id="CHEBI:33384"/>
    </ligand>
</feature>
<keyword evidence="3 6" id="KW-0067">ATP-binding</keyword>
<evidence type="ECO:0000256" key="7">
    <source>
        <dbReference type="PIRSR" id="PIRSR001529-1"/>
    </source>
</evidence>
<feature type="binding site" evidence="7">
    <location>
        <position position="230"/>
    </location>
    <ligand>
        <name>L-serine</name>
        <dbReference type="ChEBI" id="CHEBI:33384"/>
    </ligand>
</feature>
<feature type="site" description="Important for serine binding" evidence="7">
    <location>
        <position position="383"/>
    </location>
</feature>
<dbReference type="Gene3D" id="1.10.287.40">
    <property type="entry name" value="Serine-tRNA synthetase, tRNA binding domain"/>
    <property type="match status" value="1"/>
</dbReference>
<dbReference type="NCBIfam" id="TIGR00414">
    <property type="entry name" value="serS"/>
    <property type="match status" value="1"/>
</dbReference>
<dbReference type="GO" id="GO:0004828">
    <property type="term" value="F:serine-tRNA ligase activity"/>
    <property type="evidence" value="ECO:0007669"/>
    <property type="project" value="UniProtKB-UniRule"/>
</dbReference>
<dbReference type="HAMAP" id="MF_00176">
    <property type="entry name" value="Ser_tRNA_synth_type1"/>
    <property type="match status" value="1"/>
</dbReference>
<sequence>MIDLELLRKDPEKVKRGVVDKQLDVSLVDRALELDKKRLELLREVEKLRADRNKFAKAAGSESTPARRAKDIGKGKELKAKLQGLESKLDEAEKEFNEVFTEIPNLALPQVPVGKNDKGNVEVRKWGEPKVFDFEPKDHLELGKNLGILDFETGAKVSGSQFYFLYGDGALLELALISYAFELLSKEGFRPVITPDLAKSRFYLGTGYVPKGNEAQTYTINGEDLGLIATAEVTLAGKHADEVIPEDQLPQKYIGYSHCFRQEAGAYGKYSKGLYRVHQFTKAEMFIYCKPEESEAMHQHILAMEEKIYQELGLPYRVLEMCTGDLGAMAAQKFDIEAWMPTRGEYGEVTSTSNCTDYQARNLNIKFKRKDGKNEYAHMLNGTAIATSRTPLAILENFQQADGSIIIPEVLRKWMGKEKIDSYR</sequence>
<feature type="binding site" evidence="6 8">
    <location>
        <begin position="348"/>
        <end position="351"/>
    </location>
    <ligand>
        <name>ATP</name>
        <dbReference type="ChEBI" id="CHEBI:30616"/>
    </ligand>
</feature>
<comment type="pathway">
    <text evidence="6">Aminoacyl-tRNA biosynthesis; selenocysteinyl-tRNA(Sec) biosynthesis; L-seryl-tRNA(Sec) from L-serine and tRNA(Sec): step 1/1.</text>
</comment>
<dbReference type="UniPathway" id="UPA00906">
    <property type="reaction ID" value="UER00895"/>
</dbReference>
<dbReference type="PANTHER" id="PTHR11778">
    <property type="entry name" value="SERYL-TRNA SYNTHETASE"/>
    <property type="match status" value="1"/>
</dbReference>
<comment type="subunit">
    <text evidence="6">Homodimer. The tRNA molecule binds across the dimer.</text>
</comment>
<dbReference type="Pfam" id="PF00587">
    <property type="entry name" value="tRNA-synt_2b"/>
    <property type="match status" value="1"/>
</dbReference>
<evidence type="ECO:0000256" key="2">
    <source>
        <dbReference type="ARBA" id="ARBA00022741"/>
    </source>
</evidence>
<dbReference type="Proteomes" id="UP000177169">
    <property type="component" value="Unassembled WGS sequence"/>
</dbReference>
<feature type="coiled-coil region" evidence="9">
    <location>
        <begin position="75"/>
        <end position="102"/>
    </location>
</feature>
<keyword evidence="4 6" id="KW-0648">Protein biosynthesis</keyword>
<evidence type="ECO:0000256" key="1">
    <source>
        <dbReference type="ARBA" id="ARBA00022598"/>
    </source>
</evidence>
<accession>A0A1F7YYN3</accession>
<dbReference type="GO" id="GO:0005737">
    <property type="term" value="C:cytoplasm"/>
    <property type="evidence" value="ECO:0007669"/>
    <property type="project" value="UniProtKB-SubCell"/>
</dbReference>
<dbReference type="InterPro" id="IPR006195">
    <property type="entry name" value="aa-tRNA-synth_II"/>
</dbReference>
<dbReference type="GO" id="GO:0016260">
    <property type="term" value="P:selenocysteine biosynthetic process"/>
    <property type="evidence" value="ECO:0007669"/>
    <property type="project" value="UniProtKB-UniRule"/>
</dbReference>
<feature type="binding site" evidence="6 8">
    <location>
        <begin position="261"/>
        <end position="263"/>
    </location>
    <ligand>
        <name>ATP</name>
        <dbReference type="ChEBI" id="CHEBI:30616"/>
    </ligand>
</feature>
<feature type="binding site" evidence="6 7">
    <location>
        <position position="284"/>
    </location>
    <ligand>
        <name>L-serine</name>
        <dbReference type="ChEBI" id="CHEBI:33384"/>
    </ligand>
</feature>
<feature type="binding site" evidence="8">
    <location>
        <begin position="277"/>
        <end position="280"/>
    </location>
    <ligand>
        <name>ATP</name>
        <dbReference type="ChEBI" id="CHEBI:30616"/>
    </ligand>
</feature>
<dbReference type="InterPro" id="IPR002314">
    <property type="entry name" value="aa-tRNA-synt_IIb"/>
</dbReference>
<dbReference type="InterPro" id="IPR045864">
    <property type="entry name" value="aa-tRNA-synth_II/BPL/LPL"/>
</dbReference>
<dbReference type="SUPFAM" id="SSF55681">
    <property type="entry name" value="Class II aaRS and biotin synthetases"/>
    <property type="match status" value="1"/>
</dbReference>
<feature type="binding site" evidence="7">
    <location>
        <position position="261"/>
    </location>
    <ligand>
        <name>L-serine</name>
        <dbReference type="ChEBI" id="CHEBI:33384"/>
    </ligand>
</feature>
<evidence type="ECO:0000259" key="10">
    <source>
        <dbReference type="PROSITE" id="PS50862"/>
    </source>
</evidence>
<comment type="domain">
    <text evidence="6">Consists of two distinct domains, a catalytic core and a N-terminal extension that is involved in tRNA binding.</text>
</comment>
<dbReference type="AlphaFoldDB" id="A0A1F7YYN3"/>
<dbReference type="EC" id="6.1.1.11" evidence="6"/>
<dbReference type="SUPFAM" id="SSF46589">
    <property type="entry name" value="tRNA-binding arm"/>
    <property type="match status" value="1"/>
</dbReference>
<dbReference type="STRING" id="1802505.A3D01_04300"/>
<reference evidence="11 12" key="1">
    <citation type="journal article" date="2016" name="Nat. Commun.">
        <title>Thousands of microbial genomes shed light on interconnected biogeochemical processes in an aquifer system.</title>
        <authorList>
            <person name="Anantharaman K."/>
            <person name="Brown C.T."/>
            <person name="Hug L.A."/>
            <person name="Sharon I."/>
            <person name="Castelle C.J."/>
            <person name="Probst A.J."/>
            <person name="Thomas B.C."/>
            <person name="Singh A."/>
            <person name="Wilkins M.J."/>
            <person name="Karaoz U."/>
            <person name="Brodie E.L."/>
            <person name="Williams K.H."/>
            <person name="Hubbard S.S."/>
            <person name="Banfield J.F."/>
        </authorList>
    </citation>
    <scope>NUCLEOTIDE SEQUENCE [LARGE SCALE GENOMIC DNA]</scope>
</reference>
<keyword evidence="6" id="KW-0963">Cytoplasm</keyword>
<keyword evidence="1 6" id="KW-0436">Ligase</keyword>